<feature type="transmembrane region" description="Helical" evidence="1">
    <location>
        <begin position="49"/>
        <end position="76"/>
    </location>
</feature>
<keyword evidence="3" id="KW-1185">Reference proteome</keyword>
<keyword evidence="1" id="KW-1133">Transmembrane helix</keyword>
<dbReference type="InterPro" id="IPR032809">
    <property type="entry name" value="Put_HupE_UreJ"/>
</dbReference>
<evidence type="ECO:0000313" key="3">
    <source>
        <dbReference type="Proteomes" id="UP000518288"/>
    </source>
</evidence>
<dbReference type="EMBL" id="JACCFH010000001">
    <property type="protein sequence ID" value="NYG34147.1"/>
    <property type="molecule type" value="Genomic_DNA"/>
</dbReference>
<evidence type="ECO:0000313" key="2">
    <source>
        <dbReference type="EMBL" id="NYG34147.1"/>
    </source>
</evidence>
<feature type="transmembrane region" description="Helical" evidence="1">
    <location>
        <begin position="178"/>
        <end position="202"/>
    </location>
</feature>
<dbReference type="Pfam" id="PF13795">
    <property type="entry name" value="HupE_UreJ_2"/>
    <property type="match status" value="1"/>
</dbReference>
<gene>
    <name evidence="2" type="ORF">BDD16_003133</name>
</gene>
<feature type="transmembrane region" description="Helical" evidence="1">
    <location>
        <begin position="138"/>
        <end position="158"/>
    </location>
</feature>
<feature type="transmembrane region" description="Helical" evidence="1">
    <location>
        <begin position="83"/>
        <end position="104"/>
    </location>
</feature>
<sequence>MNSLPAFWRRLAAHALPGLALCLTLLTPLLADAHGISAEDRERMLSGGYVQYIGLGATHMLTGHDHLLFLFGVVFFLTTFKDVAKFVTVFTLGHCLTLVFATFYGITWNYYLIDAVIALSVMYKAFDNNGGFQKHLGMASPNLLAAVFGFGLLHGFGLSTRLQQLPLGDDSTAMLLRILSFNLGVEIGQIAALTVMVALLAVWRQRPSFARFSFAANQLLMYLGALLLLMQLHGYSHDSDPDSFRFPEQEHRHLHEDMDVEKTVDPDRNTL</sequence>
<evidence type="ECO:0000256" key="1">
    <source>
        <dbReference type="SAM" id="Phobius"/>
    </source>
</evidence>
<proteinExistence type="predicted"/>
<dbReference type="AlphaFoldDB" id="A0A7Y9QZ24"/>
<feature type="transmembrane region" description="Helical" evidence="1">
    <location>
        <begin position="214"/>
        <end position="235"/>
    </location>
</feature>
<dbReference type="Proteomes" id="UP000518288">
    <property type="component" value="Unassembled WGS sequence"/>
</dbReference>
<accession>A0A7Y9QZ24</accession>
<keyword evidence="1" id="KW-0812">Transmembrane</keyword>
<reference evidence="2 3" key="1">
    <citation type="submission" date="2020-07" db="EMBL/GenBank/DDBJ databases">
        <title>Genomic Encyclopedia of Archaeal and Bacterial Type Strains, Phase II (KMG-II): from individual species to whole genera.</title>
        <authorList>
            <person name="Goeker M."/>
        </authorList>
    </citation>
    <scope>NUCLEOTIDE SEQUENCE [LARGE SCALE GENOMIC DNA]</scope>
    <source>
        <strain evidence="2 3">DSM 21226</strain>
    </source>
</reference>
<name>A0A7Y9QZ24_9BURK</name>
<protein>
    <recommendedName>
        <fullName evidence="4">HupE/UreJ family protein</fullName>
    </recommendedName>
</protein>
<comment type="caution">
    <text evidence="2">The sequence shown here is derived from an EMBL/GenBank/DDBJ whole genome shotgun (WGS) entry which is preliminary data.</text>
</comment>
<organism evidence="2 3">
    <name type="scientific">Sphaerotilus montanus</name>
    <dbReference type="NCBI Taxonomy" id="522889"/>
    <lineage>
        <taxon>Bacteria</taxon>
        <taxon>Pseudomonadati</taxon>
        <taxon>Pseudomonadota</taxon>
        <taxon>Betaproteobacteria</taxon>
        <taxon>Burkholderiales</taxon>
        <taxon>Sphaerotilaceae</taxon>
        <taxon>Sphaerotilus</taxon>
    </lineage>
</organism>
<dbReference type="RefSeq" id="WP_246332573.1">
    <property type="nucleotide sequence ID" value="NZ_JACCFH010000001.1"/>
</dbReference>
<evidence type="ECO:0008006" key="4">
    <source>
        <dbReference type="Google" id="ProtNLM"/>
    </source>
</evidence>
<keyword evidence="1" id="KW-0472">Membrane</keyword>